<name>A0A8B6HQ03_MYTGA</name>
<dbReference type="AlphaFoldDB" id="A0A8B6HQ03"/>
<dbReference type="EMBL" id="UYJE01010332">
    <property type="protein sequence ID" value="VDI82243.1"/>
    <property type="molecule type" value="Genomic_DNA"/>
</dbReference>
<evidence type="ECO:0000313" key="1">
    <source>
        <dbReference type="EMBL" id="VDI82243.1"/>
    </source>
</evidence>
<keyword evidence="2" id="KW-1185">Reference proteome</keyword>
<organism evidence="1 2">
    <name type="scientific">Mytilus galloprovincialis</name>
    <name type="common">Mediterranean mussel</name>
    <dbReference type="NCBI Taxonomy" id="29158"/>
    <lineage>
        <taxon>Eukaryota</taxon>
        <taxon>Metazoa</taxon>
        <taxon>Spiralia</taxon>
        <taxon>Lophotrochozoa</taxon>
        <taxon>Mollusca</taxon>
        <taxon>Bivalvia</taxon>
        <taxon>Autobranchia</taxon>
        <taxon>Pteriomorphia</taxon>
        <taxon>Mytilida</taxon>
        <taxon>Mytiloidea</taxon>
        <taxon>Mytilidae</taxon>
        <taxon>Mytilinae</taxon>
        <taxon>Mytilus</taxon>
    </lineage>
</organism>
<reference evidence="1" key="1">
    <citation type="submission" date="2018-11" db="EMBL/GenBank/DDBJ databases">
        <authorList>
            <person name="Alioto T."/>
            <person name="Alioto T."/>
        </authorList>
    </citation>
    <scope>NUCLEOTIDE SEQUENCE</scope>
</reference>
<sequence length="194" mass="21715">MKVDPPSYERLKIEVNKTLLHMCYISGNTYPCFFPCSRQNRTFTSLTDGLTSNFSTGDPSVFISTTNNTAISFECYERSGPFIVLRRRLHDGRYVYRCLKDTSFETTYDVAVWYETRWICFPEPPSICDVCNGTGFGDVRVFKAMGCNLPRQCPVTVPHIQHRCTGCEASESSDDGLCCTELGSSSVDNGGGSR</sequence>
<dbReference type="OrthoDB" id="6069260at2759"/>
<gene>
    <name evidence="1" type="ORF">MGAL_10B080895</name>
</gene>
<evidence type="ECO:0000313" key="2">
    <source>
        <dbReference type="Proteomes" id="UP000596742"/>
    </source>
</evidence>
<protein>
    <submittedName>
        <fullName evidence="1">Uncharacterized protein</fullName>
    </submittedName>
</protein>
<proteinExistence type="predicted"/>
<accession>A0A8B6HQ03</accession>
<dbReference type="Proteomes" id="UP000596742">
    <property type="component" value="Unassembled WGS sequence"/>
</dbReference>
<comment type="caution">
    <text evidence="1">The sequence shown here is derived from an EMBL/GenBank/DDBJ whole genome shotgun (WGS) entry which is preliminary data.</text>
</comment>